<reference evidence="1 2" key="1">
    <citation type="journal article" date="2024" name="Microbiol. Resour. Announc.">
        <title>Genome annotations for the ascomycete fungi Trichoderma harzianum, Trichoderma aggressivum, and Purpureocillium lilacinum.</title>
        <authorList>
            <person name="Beijen E.P.W."/>
            <person name="Ohm R.A."/>
        </authorList>
    </citation>
    <scope>NUCLEOTIDE SEQUENCE [LARGE SCALE GENOMIC DNA]</scope>
    <source>
        <strain evidence="1 2">CBS 150709</strain>
    </source>
</reference>
<evidence type="ECO:0000313" key="1">
    <source>
        <dbReference type="EMBL" id="KAK4087211.1"/>
    </source>
</evidence>
<dbReference type="Proteomes" id="UP001287286">
    <property type="component" value="Unassembled WGS sequence"/>
</dbReference>
<proteinExistence type="predicted"/>
<name>A0ABR0BTN2_PURLI</name>
<sequence>MQYCILSWLAQPIWDDDGSGARGRRRTSLFAGYVESLWGSSKGAEGKRGHIVGIDVCVYCPLRGVFHSRCISHLDLALEWAGLKDGESNCREDAQLKCRRCVESYGVHAAVDEAAPGCLLSCLPAVARLPPLLASPLAILSTPWLEIVYRRSPMMGMGISRNVAMHAAIRLDVR</sequence>
<comment type="caution">
    <text evidence="1">The sequence shown here is derived from an EMBL/GenBank/DDBJ whole genome shotgun (WGS) entry which is preliminary data.</text>
</comment>
<keyword evidence="2" id="KW-1185">Reference proteome</keyword>
<gene>
    <name evidence="1" type="ORF">Purlil1_8509</name>
</gene>
<evidence type="ECO:0000313" key="2">
    <source>
        <dbReference type="Proteomes" id="UP001287286"/>
    </source>
</evidence>
<dbReference type="EMBL" id="JAWRVI010000034">
    <property type="protein sequence ID" value="KAK4087211.1"/>
    <property type="molecule type" value="Genomic_DNA"/>
</dbReference>
<protein>
    <submittedName>
        <fullName evidence="1">Uncharacterized protein</fullName>
    </submittedName>
</protein>
<organism evidence="1 2">
    <name type="scientific">Purpureocillium lilacinum</name>
    <name type="common">Paecilomyces lilacinus</name>
    <dbReference type="NCBI Taxonomy" id="33203"/>
    <lineage>
        <taxon>Eukaryota</taxon>
        <taxon>Fungi</taxon>
        <taxon>Dikarya</taxon>
        <taxon>Ascomycota</taxon>
        <taxon>Pezizomycotina</taxon>
        <taxon>Sordariomycetes</taxon>
        <taxon>Hypocreomycetidae</taxon>
        <taxon>Hypocreales</taxon>
        <taxon>Ophiocordycipitaceae</taxon>
        <taxon>Purpureocillium</taxon>
    </lineage>
</organism>
<accession>A0ABR0BTN2</accession>